<dbReference type="OrthoDB" id="9806532at2"/>
<dbReference type="GO" id="GO:0042910">
    <property type="term" value="F:xenobiotic transmembrane transporter activity"/>
    <property type="evidence" value="ECO:0007669"/>
    <property type="project" value="TreeGrafter"/>
</dbReference>
<evidence type="ECO:0000313" key="3">
    <source>
        <dbReference type="EMBL" id="BBM85501.1"/>
    </source>
</evidence>
<accession>A0A5S9F4P8</accession>
<dbReference type="Proteomes" id="UP000326354">
    <property type="component" value="Chromosome"/>
</dbReference>
<dbReference type="AlphaFoldDB" id="A0A5S9F4P8"/>
<sequence length="1045" mass="115296">MNLPKFSVSNKVAVNLLMLGILFGGLFFWFTMIREFFPNFNLDKLIITTPFPGATPEEVEKSVTIKIEREIKSVDSIENTSSSILEGVSITTVTLYPYADKDKVLNDLRTKIDQIKAELPQDTEDTVITELKATIPVISVMVYGDVDEKSLRRAAIDIKDDLQSFPDISQVFISGIRNQEIRIQVLPEKLEELGLTFADVGRKVAAINLDVPGGQLKGTNSNIGVRTIAESKKARELEQIVILSNSRTGAVVRLKDIAIVEEGFEDKIEKGRFAGKTACMITVMKTPEQDALKIADIIKGYIKENPTRLSGAVEIGTANELSRFITQRLDLMLRSAFWGSFLVLLSLVIFLDISTALWVVLGLAVSFLGTFVFMALIGVTINLMSLFALILVLGLVVDDAIIVSENIYASIRKGDLECNAAAIRGANEVSLPVVAAVLTSIIAFAPMLFLGKEIGAFLGVLPKVMIAALAVSLLESFLILPAHLAHEKKEPRRSNFIVNSWHKFQEIKNIFLEITLPNFVAGVVDFCLRWRYITVAASIAFCLVVIGMVRGELVPFVFLQKVDAETLTVDLEMASGTPEEITLAMIKRIEKVTLEIPEVKSAFSVIGTAFSDRGRKTPNDPATVGQITVELVDSDIRVRDKMRSSSQVIAVIRRNIGEIPGAKKLLLQEQAGGPQGADIEIRVSGESLEKIGQALVYMKNIIQEKQGVLEVNDNLQRGKQEIRLRLKDSAYTLGLTTSDVALQVRHALFGFEAQKLQENKEEIIVRVLLPEEQRKSMSDLSALKIATATGQRIPLEEVAEISTSRGYASLSRYEGQRVATITSEVDEDEVNLSSLTAALEKDFSDVSEKFPGITFSFEGQKKQTSDSFASLNVGFPAALLIIYAIIASLFSSYSQPLLIMIAIPYSIIGAILGHFIMQMPFTLLSMIGCVALAGVVVNDSLVLVSIINDTRKETDSLHEALLIGVRRRLRAILLTTITTVLGLVPLILEKSFQAQFLIPMAISLVFGLIFATVITLLIIPTFYLILEDIKRLLKWTMRFTWRILF</sequence>
<feature type="transmembrane region" description="Helical" evidence="2">
    <location>
        <begin position="923"/>
        <end position="948"/>
    </location>
</feature>
<feature type="transmembrane region" description="Helical" evidence="2">
    <location>
        <begin position="386"/>
        <end position="409"/>
    </location>
</feature>
<feature type="transmembrane region" description="Helical" evidence="2">
    <location>
        <begin position="1000"/>
        <end position="1026"/>
    </location>
</feature>
<evidence type="ECO:0000256" key="2">
    <source>
        <dbReference type="SAM" id="Phobius"/>
    </source>
</evidence>
<dbReference type="InterPro" id="IPR001036">
    <property type="entry name" value="Acrflvin-R"/>
</dbReference>
<keyword evidence="2" id="KW-0812">Transmembrane</keyword>
<dbReference type="Gene3D" id="3.30.70.1320">
    <property type="entry name" value="Multidrug efflux transporter AcrB pore domain like"/>
    <property type="match status" value="1"/>
</dbReference>
<dbReference type="PRINTS" id="PR00702">
    <property type="entry name" value="ACRIFLAVINRP"/>
</dbReference>
<feature type="transmembrane region" description="Helical" evidence="2">
    <location>
        <begin position="357"/>
        <end position="379"/>
    </location>
</feature>
<dbReference type="GO" id="GO:0005886">
    <property type="term" value="C:plasma membrane"/>
    <property type="evidence" value="ECO:0007669"/>
    <property type="project" value="TreeGrafter"/>
</dbReference>
<feature type="transmembrane region" description="Helical" evidence="2">
    <location>
        <begin position="12"/>
        <end position="30"/>
    </location>
</feature>
<proteinExistence type="predicted"/>
<feature type="transmembrane region" description="Helical" evidence="2">
    <location>
        <begin position="457"/>
        <end position="480"/>
    </location>
</feature>
<keyword evidence="4" id="KW-1185">Reference proteome</keyword>
<dbReference type="Gene3D" id="1.20.1640.10">
    <property type="entry name" value="Multidrug efflux transporter AcrB transmembrane domain"/>
    <property type="match status" value="2"/>
</dbReference>
<dbReference type="Gene3D" id="3.30.70.1430">
    <property type="entry name" value="Multidrug efflux transporter AcrB pore domain"/>
    <property type="match status" value="2"/>
</dbReference>
<dbReference type="Pfam" id="PF00873">
    <property type="entry name" value="ACR_tran"/>
    <property type="match status" value="1"/>
</dbReference>
<keyword evidence="2" id="KW-1133">Transmembrane helix</keyword>
<dbReference type="RefSeq" id="WP_151969600.1">
    <property type="nucleotide sequence ID" value="NZ_AP019860.1"/>
</dbReference>
<dbReference type="PANTHER" id="PTHR32063:SF33">
    <property type="entry name" value="RND SUPERFAMILY EFFLUX PUMP PERMEASE COMPONENT"/>
    <property type="match status" value="1"/>
</dbReference>
<gene>
    <name evidence="3" type="ORF">UABAM_03870</name>
</gene>
<keyword evidence="1" id="KW-0175">Coiled coil</keyword>
<evidence type="ECO:0000313" key="4">
    <source>
        <dbReference type="Proteomes" id="UP000326354"/>
    </source>
</evidence>
<organism evidence="3 4">
    <name type="scientific">Uabimicrobium amorphum</name>
    <dbReference type="NCBI Taxonomy" id="2596890"/>
    <lineage>
        <taxon>Bacteria</taxon>
        <taxon>Pseudomonadati</taxon>
        <taxon>Planctomycetota</taxon>
        <taxon>Candidatus Uabimicrobiia</taxon>
        <taxon>Candidatus Uabimicrobiales</taxon>
        <taxon>Candidatus Uabimicrobiaceae</taxon>
        <taxon>Candidatus Uabimicrobium</taxon>
    </lineage>
</organism>
<feature type="coiled-coil region" evidence="1">
    <location>
        <begin position="98"/>
        <end position="125"/>
    </location>
</feature>
<dbReference type="PANTHER" id="PTHR32063">
    <property type="match status" value="1"/>
</dbReference>
<dbReference type="KEGG" id="uam:UABAM_03870"/>
<dbReference type="InterPro" id="IPR027463">
    <property type="entry name" value="AcrB_DN_DC_subdom"/>
</dbReference>
<keyword evidence="2" id="KW-0472">Membrane</keyword>
<feature type="transmembrane region" description="Helical" evidence="2">
    <location>
        <begin position="535"/>
        <end position="558"/>
    </location>
</feature>
<evidence type="ECO:0000256" key="1">
    <source>
        <dbReference type="SAM" id="Coils"/>
    </source>
</evidence>
<name>A0A5S9F4P8_UABAM</name>
<reference evidence="3 4" key="1">
    <citation type="submission" date="2019-08" db="EMBL/GenBank/DDBJ databases">
        <title>Complete genome sequence of Candidatus Uab amorphum.</title>
        <authorList>
            <person name="Shiratori T."/>
            <person name="Suzuki S."/>
            <person name="Kakizawa Y."/>
            <person name="Ishida K."/>
        </authorList>
    </citation>
    <scope>NUCLEOTIDE SEQUENCE [LARGE SCALE GENOMIC DNA]</scope>
    <source>
        <strain evidence="3 4">SRT547</strain>
    </source>
</reference>
<feature type="transmembrane region" description="Helical" evidence="2">
    <location>
        <begin position="897"/>
        <end position="917"/>
    </location>
</feature>
<dbReference type="SUPFAM" id="SSF82714">
    <property type="entry name" value="Multidrug efflux transporter AcrB TolC docking domain, DN and DC subdomains"/>
    <property type="match status" value="2"/>
</dbReference>
<feature type="transmembrane region" description="Helical" evidence="2">
    <location>
        <begin position="868"/>
        <end position="890"/>
    </location>
</feature>
<feature type="transmembrane region" description="Helical" evidence="2">
    <location>
        <begin position="969"/>
        <end position="988"/>
    </location>
</feature>
<dbReference type="Gene3D" id="3.30.70.1440">
    <property type="entry name" value="Multidrug efflux transporter AcrB pore domain"/>
    <property type="match status" value="1"/>
</dbReference>
<dbReference type="Gene3D" id="3.30.2090.10">
    <property type="entry name" value="Multidrug efflux transporter AcrB TolC docking domain, DN and DC subdomains"/>
    <property type="match status" value="2"/>
</dbReference>
<dbReference type="SUPFAM" id="SSF82693">
    <property type="entry name" value="Multidrug efflux transporter AcrB pore domain, PN1, PN2, PC1 and PC2 subdomains"/>
    <property type="match status" value="3"/>
</dbReference>
<dbReference type="SUPFAM" id="SSF82866">
    <property type="entry name" value="Multidrug efflux transporter AcrB transmembrane domain"/>
    <property type="match status" value="2"/>
</dbReference>
<feature type="transmembrane region" description="Helical" evidence="2">
    <location>
        <begin position="429"/>
        <end position="450"/>
    </location>
</feature>
<protein>
    <submittedName>
        <fullName evidence="3">Acriflavin resistance protein</fullName>
    </submittedName>
</protein>
<feature type="transmembrane region" description="Helical" evidence="2">
    <location>
        <begin position="331"/>
        <end position="351"/>
    </location>
</feature>
<dbReference type="EMBL" id="AP019860">
    <property type="protein sequence ID" value="BBM85501.1"/>
    <property type="molecule type" value="Genomic_DNA"/>
</dbReference>